<protein>
    <submittedName>
        <fullName evidence="2">Uncharacterized protein</fullName>
    </submittedName>
</protein>
<comment type="caution">
    <text evidence="2">The sequence shown here is derived from an EMBL/GenBank/DDBJ whole genome shotgun (WGS) entry which is preliminary data.</text>
</comment>
<keyword evidence="1" id="KW-0732">Signal</keyword>
<name>A0ABW0ML25_9BURK</name>
<reference evidence="3" key="1">
    <citation type="journal article" date="2019" name="Int. J. Syst. Evol. Microbiol.">
        <title>The Global Catalogue of Microorganisms (GCM) 10K type strain sequencing project: providing services to taxonomists for standard genome sequencing and annotation.</title>
        <authorList>
            <consortium name="The Broad Institute Genomics Platform"/>
            <consortium name="The Broad Institute Genome Sequencing Center for Infectious Disease"/>
            <person name="Wu L."/>
            <person name="Ma J."/>
        </authorList>
    </citation>
    <scope>NUCLEOTIDE SEQUENCE [LARGE SCALE GENOMIC DNA]</scope>
    <source>
        <strain evidence="3">CCUG 43111</strain>
    </source>
</reference>
<evidence type="ECO:0000313" key="2">
    <source>
        <dbReference type="EMBL" id="MFC5478599.1"/>
    </source>
</evidence>
<keyword evidence="3" id="KW-1185">Reference proteome</keyword>
<evidence type="ECO:0000313" key="3">
    <source>
        <dbReference type="Proteomes" id="UP001596101"/>
    </source>
</evidence>
<dbReference type="RefSeq" id="WP_379754588.1">
    <property type="nucleotide sequence ID" value="NZ_JBHSMR010000013.1"/>
</dbReference>
<gene>
    <name evidence="2" type="ORF">ACFPQ5_10390</name>
</gene>
<dbReference type="Proteomes" id="UP001596101">
    <property type="component" value="Unassembled WGS sequence"/>
</dbReference>
<evidence type="ECO:0000256" key="1">
    <source>
        <dbReference type="SAM" id="SignalP"/>
    </source>
</evidence>
<accession>A0ABW0ML25</accession>
<feature type="chain" id="PRO_5047500790" evidence="1">
    <location>
        <begin position="18"/>
        <end position="161"/>
    </location>
</feature>
<organism evidence="2 3">
    <name type="scientific">Massilia suwonensis</name>
    <dbReference type="NCBI Taxonomy" id="648895"/>
    <lineage>
        <taxon>Bacteria</taxon>
        <taxon>Pseudomonadati</taxon>
        <taxon>Pseudomonadota</taxon>
        <taxon>Betaproteobacteria</taxon>
        <taxon>Burkholderiales</taxon>
        <taxon>Oxalobacteraceae</taxon>
        <taxon>Telluria group</taxon>
        <taxon>Massilia</taxon>
    </lineage>
</organism>
<proteinExistence type="predicted"/>
<feature type="signal peptide" evidence="1">
    <location>
        <begin position="1"/>
        <end position="17"/>
    </location>
</feature>
<sequence>MKQALSLLLFVSGAALADDAAVLKCRALPDAASRLACYDAMPVGAAPALAAAPATAPATAPIAAPAVAATPEQRFGLNPVVQKKQEAQADTIQSTVAGKIDGWSVGSRITLANGQVWRVIEGDAVLPALSNPKAEVSRGLLGAYFLQIVGHNSTARVKRVQ</sequence>
<dbReference type="EMBL" id="JBHSMR010000013">
    <property type="protein sequence ID" value="MFC5478599.1"/>
    <property type="molecule type" value="Genomic_DNA"/>
</dbReference>